<dbReference type="PANTHER" id="PTHR43283">
    <property type="entry name" value="BETA-LACTAMASE-RELATED"/>
    <property type="match status" value="1"/>
</dbReference>
<dbReference type="PANTHER" id="PTHR43283:SF11">
    <property type="entry name" value="BETA-LACTAMASE-RELATED DOMAIN-CONTAINING PROTEIN"/>
    <property type="match status" value="1"/>
</dbReference>
<dbReference type="RefSeq" id="WP_091759950.1">
    <property type="nucleotide sequence ID" value="NZ_FOHB01000005.1"/>
</dbReference>
<proteinExistence type="predicted"/>
<dbReference type="GO" id="GO:0016787">
    <property type="term" value="F:hydrolase activity"/>
    <property type="evidence" value="ECO:0007669"/>
    <property type="project" value="UniProtKB-KW"/>
</dbReference>
<dbReference type="SUPFAM" id="SSF56601">
    <property type="entry name" value="beta-lactamase/transpeptidase-like"/>
    <property type="match status" value="1"/>
</dbReference>
<accession>A0A1H9WQX8</accession>
<dbReference type="Proteomes" id="UP000199019">
    <property type="component" value="Unassembled WGS sequence"/>
</dbReference>
<dbReference type="Pfam" id="PF00144">
    <property type="entry name" value="Beta-lactamase"/>
    <property type="match status" value="1"/>
</dbReference>
<organism evidence="3 4">
    <name type="scientific">Pedococcus cremeus</name>
    <dbReference type="NCBI Taxonomy" id="587636"/>
    <lineage>
        <taxon>Bacteria</taxon>
        <taxon>Bacillati</taxon>
        <taxon>Actinomycetota</taxon>
        <taxon>Actinomycetes</taxon>
        <taxon>Micrococcales</taxon>
        <taxon>Intrasporangiaceae</taxon>
        <taxon>Pedococcus</taxon>
    </lineage>
</organism>
<keyword evidence="1" id="KW-0378">Hydrolase</keyword>
<evidence type="ECO:0000313" key="3">
    <source>
        <dbReference type="EMBL" id="SES36224.1"/>
    </source>
</evidence>
<evidence type="ECO:0000259" key="2">
    <source>
        <dbReference type="Pfam" id="PF00144"/>
    </source>
</evidence>
<protein>
    <submittedName>
        <fullName evidence="3">CubicO group peptidase, beta-lactamase class C family</fullName>
    </submittedName>
</protein>
<evidence type="ECO:0000256" key="1">
    <source>
        <dbReference type="ARBA" id="ARBA00022801"/>
    </source>
</evidence>
<sequence>MSLDLNPVVEDLLSLGGAGTHPAGAVVGVGWGGETVVASGGYAVLAGSDRDARPMTPDTRLDLASVTKVASTTALAMRLVASDDLDLDRPVAAYLPHLDGDHEAVRVRHLLEHTSGLPPWQPLYCRTTDRDEALRLASRASLQSEPGARWVYSDLGMITLGSVLEAVTGLRQDAAFAALVAGPLGLRRTGYGPVPAAEAAASGDSDVIERDMVASSSPYAVEARVDDFAGWRLEPPTGVVNDGNAAHALGGVAGHAGLFATVPELVRLGRALLDTTLVPAEVVETFTAPLALAPERALGFRLATLAVAGEEVPLVVHGGFTGTYLAVALDRDLVVAVAATRLHGTTGTPARPLAPRDSLVSTDQLAATALTGVAHALDRAPERALDPAPAARTQTGAP</sequence>
<dbReference type="EMBL" id="FOHB01000005">
    <property type="protein sequence ID" value="SES36224.1"/>
    <property type="molecule type" value="Genomic_DNA"/>
</dbReference>
<dbReference type="Gene3D" id="3.40.710.10">
    <property type="entry name" value="DD-peptidase/beta-lactamase superfamily"/>
    <property type="match status" value="1"/>
</dbReference>
<name>A0A1H9WQX8_9MICO</name>
<reference evidence="4" key="1">
    <citation type="submission" date="2016-10" db="EMBL/GenBank/DDBJ databases">
        <authorList>
            <person name="Varghese N."/>
            <person name="Submissions S."/>
        </authorList>
    </citation>
    <scope>NUCLEOTIDE SEQUENCE [LARGE SCALE GENOMIC DNA]</scope>
    <source>
        <strain evidence="4">CGMCC 1.6963</strain>
    </source>
</reference>
<evidence type="ECO:0000313" key="4">
    <source>
        <dbReference type="Proteomes" id="UP000199019"/>
    </source>
</evidence>
<dbReference type="OrthoDB" id="4281716at2"/>
<dbReference type="InterPro" id="IPR012338">
    <property type="entry name" value="Beta-lactam/transpept-like"/>
</dbReference>
<keyword evidence="4" id="KW-1185">Reference proteome</keyword>
<feature type="domain" description="Beta-lactamase-related" evidence="2">
    <location>
        <begin position="21"/>
        <end position="348"/>
    </location>
</feature>
<dbReference type="InterPro" id="IPR001466">
    <property type="entry name" value="Beta-lactam-related"/>
</dbReference>
<dbReference type="AlphaFoldDB" id="A0A1H9WQX8"/>
<dbReference type="STRING" id="587636.SAMN05216199_3124"/>
<dbReference type="InterPro" id="IPR050789">
    <property type="entry name" value="Diverse_Enzym_Activities"/>
</dbReference>
<gene>
    <name evidence="3" type="ORF">SAMN05216199_3124</name>
</gene>